<proteinExistence type="predicted"/>
<accession>A0AAP9YIF7</accession>
<dbReference type="EMBL" id="CP066311">
    <property type="protein sequence ID" value="QQE91178.1"/>
    <property type="molecule type" value="Genomic_DNA"/>
</dbReference>
<dbReference type="RefSeq" id="WP_198868199.1">
    <property type="nucleotide sequence ID" value="NZ_CP066311.1"/>
</dbReference>
<sequence length="86" mass="9467">MTLAEFRGRDEDRTACERFAVEARATRLGDTPPVKGVGSQEAYEAFMAKLHEEQARTFPASRLLPAKARNGEQHALADLIRAGGRP</sequence>
<geneLocation type="plasmid" evidence="1 2">
    <name>unnamed1</name>
</geneLocation>
<dbReference type="AlphaFoldDB" id="A0AAP9YIF7"/>
<evidence type="ECO:0000313" key="2">
    <source>
        <dbReference type="Proteomes" id="UP000596192"/>
    </source>
</evidence>
<organism evidence="1 2">
    <name type="scientific">Azotobacter chroococcum</name>
    <dbReference type="NCBI Taxonomy" id="353"/>
    <lineage>
        <taxon>Bacteria</taxon>
        <taxon>Pseudomonadati</taxon>
        <taxon>Pseudomonadota</taxon>
        <taxon>Gammaproteobacteria</taxon>
        <taxon>Pseudomonadales</taxon>
        <taxon>Pseudomonadaceae</taxon>
        <taxon>Azotobacter</taxon>
    </lineage>
</organism>
<dbReference type="Proteomes" id="UP000596192">
    <property type="component" value="Plasmid unnamed1"/>
</dbReference>
<name>A0AAP9YIF7_9GAMM</name>
<protein>
    <submittedName>
        <fullName evidence="1">Uncharacterized protein</fullName>
    </submittedName>
</protein>
<reference evidence="1 2" key="1">
    <citation type="submission" date="2020-12" db="EMBL/GenBank/DDBJ databases">
        <title>Genomic Analysis and Response surface optimization of nitrogen-fixing conditions for A. chroococcum strain HR1, Isolation from rhizosphere soil.</title>
        <authorList>
            <person name="Li J."/>
            <person name="Yang H."/>
            <person name="Liu H."/>
            <person name="Wang C."/>
            <person name="Tian Y."/>
            <person name="Lu X.Y."/>
        </authorList>
    </citation>
    <scope>NUCLEOTIDE SEQUENCE [LARGE SCALE GENOMIC DNA]</scope>
    <source>
        <strain evidence="1 2">HR1</strain>
        <plasmid evidence="1 2">unnamed1</plasmid>
    </source>
</reference>
<keyword evidence="1" id="KW-0614">Plasmid</keyword>
<evidence type="ECO:0000313" key="1">
    <source>
        <dbReference type="EMBL" id="QQE91178.1"/>
    </source>
</evidence>
<gene>
    <name evidence="1" type="ORF">GKQ51_22090</name>
</gene>